<feature type="coiled-coil region" evidence="1">
    <location>
        <begin position="391"/>
        <end position="447"/>
    </location>
</feature>
<evidence type="ECO:0000313" key="5">
    <source>
        <dbReference type="Proteomes" id="UP000249203"/>
    </source>
</evidence>
<organism evidence="3 5">
    <name type="scientific">Aliidiomarina maris</name>
    <dbReference type="NCBI Taxonomy" id="531312"/>
    <lineage>
        <taxon>Bacteria</taxon>
        <taxon>Pseudomonadati</taxon>
        <taxon>Pseudomonadota</taxon>
        <taxon>Gammaproteobacteria</taxon>
        <taxon>Alteromonadales</taxon>
        <taxon>Idiomarinaceae</taxon>
        <taxon>Aliidiomarina</taxon>
    </lineage>
</organism>
<feature type="coiled-coil region" evidence="1">
    <location>
        <begin position="910"/>
        <end position="944"/>
    </location>
</feature>
<sequence length="1236" mass="142049">MAQLNRIIMLHTHLPGVVELDVTGHTNICGTNASGKTTLQRLVPVFYGEQPNRVVPKTRDRFDVFYLPFQNSYLIYEYESAQGTKHVVLTKRADGVDYRFVDAAYQSDWYVQDSPDGLQVLSYTAWAQRLREQGIATSHKISATSEYRAIIQNDLAALKAQRKDMMRLRPLAARFGLVGGTERLRHIEKLVSAVHAKEGKMDTLKSMLATILEEDGYQRPELSFKPLKIRAWIKEMRQFMGIDELQQQYQTIEQYMAETASTQALLWQLKPVLDSERQQLRIRAADAEAELTTLRQQREHNEHDYEQQRGQLSDQLAQTRSQVQQWERDLDQAENRRQHYIDNDIEQLEDDVKSLSLWQQQVDEKARHLALMREQYDGIEEKIGQRIAARKLALSENLERLRRKNEAASDAVVAEQHELTTRHRSQIERAQADYQAAREAMQQQGQQRMQALLNEQATLQAKLGVLPLSDSEHAQVEEADARIEAQFSELELAHTRAAEAERASAHAKRLRTECDQQLVRARAQYHQAKQQQQVLQTQLSPEHGSLRQYLRDNHPGWQHSLGKLLAQPLLERTDLHPQSSAHELGLQGLSLDLGAIAQPEYAMAESDIEARLASAEQETVSAAQRLEQLESELEKATQVVQASDHQLQQAQQQRQRAQHDLDYAKEAKKRLQTAHTQLIKQRQQDSRQRLAEIEHQISQLRDQLSQQLENLRHESKALELELEADYQEQQDKLQSDLALYRRQVDELRADNAKQIRELEKQVNQELAAAGVDAEGLQALKREIADLQQRIVVTKERQGLLLEYQDFMQATWARQRPLWLEQLQHGQQQIETVEAQLISLKATRDTSREQLRGEEKALQQTRQQLQQFSDSLEQQLKRFNDLLASQDYSQPDSAAGNLEENAQFGDTAERIERLTAALNQLQQSMRKLKELCERFSAQLRRNANEGFEQLIEREYATLGEHPRQLDEAKVLGSLLQILTSQRGQIVEQGRNIGGGLQSFFKVFDDVNRKVSQYSRRLTEVVGDELNLEGIQRSEVVISSTVDELGFWQPLKQLSQLYQQWVESGELMPSEAYLDRLAEVADLLRSDQEYSFESLLKLELHLNERGSELIIRNDRQLLESSSHGMAYLILCKFLLAFTRLLRGESNVVVHWPIDEIGTLAYHNVERLFQACDSNQIQVVGAFPNPESDVLLLFRHRYLIEPHAQKPGKGQLKRIQPRVSALSAKLAQKIAATATEEAS</sequence>
<feature type="coiled-coil region" evidence="1">
    <location>
        <begin position="822"/>
        <end position="881"/>
    </location>
</feature>
<feature type="compositionally biased region" description="Polar residues" evidence="2">
    <location>
        <begin position="308"/>
        <end position="318"/>
    </location>
</feature>
<dbReference type="Pfam" id="PF12128">
    <property type="entry name" value="DUF3584"/>
    <property type="match status" value="1"/>
</dbReference>
<name>A0A327WYX7_9GAMM</name>
<gene>
    <name evidence="3" type="ORF">B0I24_105152</name>
    <name evidence="4" type="ORF">CWE07_06995</name>
</gene>
<dbReference type="Proteomes" id="UP000287865">
    <property type="component" value="Unassembled WGS sequence"/>
</dbReference>
<accession>A0A327WYX7</accession>
<keyword evidence="1" id="KW-0175">Coiled coil</keyword>
<dbReference type="EMBL" id="PIPK01000005">
    <property type="protein sequence ID" value="RUO24785.1"/>
    <property type="molecule type" value="Genomic_DNA"/>
</dbReference>
<protein>
    <submittedName>
        <fullName evidence="4">ATP-binding protein</fullName>
    </submittedName>
    <submittedName>
        <fullName evidence="3">Uncharacterized protein DUF3584</fullName>
    </submittedName>
</protein>
<keyword evidence="6" id="KW-1185">Reference proteome</keyword>
<evidence type="ECO:0000256" key="2">
    <source>
        <dbReference type="SAM" id="MobiDB-lite"/>
    </source>
</evidence>
<dbReference type="InterPro" id="IPR021979">
    <property type="entry name" value="DUF3584"/>
</dbReference>
<dbReference type="RefSeq" id="WP_111569235.1">
    <property type="nucleotide sequence ID" value="NZ_PIPK01000005.1"/>
</dbReference>
<keyword evidence="4" id="KW-0067">ATP-binding</keyword>
<dbReference type="Proteomes" id="UP000249203">
    <property type="component" value="Unassembled WGS sequence"/>
</dbReference>
<evidence type="ECO:0000313" key="3">
    <source>
        <dbReference type="EMBL" id="RAJ98399.1"/>
    </source>
</evidence>
<comment type="caution">
    <text evidence="3">The sequence shown here is derived from an EMBL/GenBank/DDBJ whole genome shotgun (WGS) entry which is preliminary data.</text>
</comment>
<evidence type="ECO:0000313" key="6">
    <source>
        <dbReference type="Proteomes" id="UP000287865"/>
    </source>
</evidence>
<reference evidence="4 6" key="1">
    <citation type="journal article" date="2018" name="Front. Microbiol.">
        <title>Genome-Based Analysis Reveals the Taxonomy and Diversity of the Family Idiomarinaceae.</title>
        <authorList>
            <person name="Liu Y."/>
            <person name="Lai Q."/>
            <person name="Shao Z."/>
        </authorList>
    </citation>
    <scope>NUCLEOTIDE SEQUENCE [LARGE SCALE GENOMIC DNA]</scope>
    <source>
        <strain evidence="4 6">CF12-14</strain>
    </source>
</reference>
<dbReference type="GO" id="GO:0005524">
    <property type="term" value="F:ATP binding"/>
    <property type="evidence" value="ECO:0007669"/>
    <property type="project" value="UniProtKB-KW"/>
</dbReference>
<dbReference type="AlphaFoldDB" id="A0A327WYX7"/>
<feature type="compositionally biased region" description="Basic and acidic residues" evidence="2">
    <location>
        <begin position="296"/>
        <end position="307"/>
    </location>
</feature>
<evidence type="ECO:0000256" key="1">
    <source>
        <dbReference type="SAM" id="Coils"/>
    </source>
</evidence>
<feature type="coiled-coil region" evidence="1">
    <location>
        <begin position="612"/>
        <end position="796"/>
    </location>
</feature>
<evidence type="ECO:0000313" key="4">
    <source>
        <dbReference type="EMBL" id="RUO24785.1"/>
    </source>
</evidence>
<feature type="region of interest" description="Disordered" evidence="2">
    <location>
        <begin position="296"/>
        <end position="318"/>
    </location>
</feature>
<reference evidence="3 5" key="2">
    <citation type="submission" date="2018-06" db="EMBL/GenBank/DDBJ databases">
        <title>Genomic Encyclopedia of Type Strains, Phase III (KMG-III): the genomes of soil and plant-associated and newly described type strains.</title>
        <authorList>
            <person name="Whitman W."/>
        </authorList>
    </citation>
    <scope>NUCLEOTIDE SEQUENCE [LARGE SCALE GENOMIC DNA]</scope>
    <source>
        <strain evidence="3 5">CGMCC 1.15366</strain>
    </source>
</reference>
<proteinExistence type="predicted"/>
<keyword evidence="4" id="KW-0547">Nucleotide-binding</keyword>
<dbReference type="OrthoDB" id="9810371at2"/>
<dbReference type="EMBL" id="QLMD01000005">
    <property type="protein sequence ID" value="RAJ98399.1"/>
    <property type="molecule type" value="Genomic_DNA"/>
</dbReference>
<feature type="coiled-coil region" evidence="1">
    <location>
        <begin position="511"/>
        <end position="538"/>
    </location>
</feature>